<evidence type="ECO:0000313" key="7">
    <source>
        <dbReference type="Proteomes" id="UP000504617"/>
    </source>
</evidence>
<name>A0A6I9Y0L1_9SAUR</name>
<dbReference type="Gene3D" id="1.20.1250.20">
    <property type="entry name" value="MFS general substrate transporter like domains"/>
    <property type="match status" value="1"/>
</dbReference>
<proteinExistence type="predicted"/>
<feature type="transmembrane region" description="Helical" evidence="5">
    <location>
        <begin position="394"/>
        <end position="412"/>
    </location>
</feature>
<feature type="transmembrane region" description="Helical" evidence="5">
    <location>
        <begin position="250"/>
        <end position="270"/>
    </location>
</feature>
<feature type="transmembrane region" description="Helical" evidence="5">
    <location>
        <begin position="189"/>
        <end position="211"/>
    </location>
</feature>
<evidence type="ECO:0000256" key="3">
    <source>
        <dbReference type="ARBA" id="ARBA00022989"/>
    </source>
</evidence>
<dbReference type="AlphaFoldDB" id="A0A6I9Y0L1"/>
<evidence type="ECO:0000259" key="6">
    <source>
        <dbReference type="PROSITE" id="PS50850"/>
    </source>
</evidence>
<dbReference type="GeneID" id="106539888"/>
<feature type="transmembrane region" description="Helical" evidence="5">
    <location>
        <begin position="164"/>
        <end position="183"/>
    </location>
</feature>
<dbReference type="InterPro" id="IPR005828">
    <property type="entry name" value="MFS_sugar_transport-like"/>
</dbReference>
<dbReference type="PANTHER" id="PTHR24064">
    <property type="entry name" value="SOLUTE CARRIER FAMILY 22 MEMBER"/>
    <property type="match status" value="1"/>
</dbReference>
<feature type="transmembrane region" description="Helical" evidence="5">
    <location>
        <begin position="418"/>
        <end position="437"/>
    </location>
</feature>
<evidence type="ECO:0000256" key="2">
    <source>
        <dbReference type="ARBA" id="ARBA00022692"/>
    </source>
</evidence>
<comment type="subcellular location">
    <subcellularLocation>
        <location evidence="1">Membrane</location>
        <topology evidence="1">Multi-pass membrane protein</topology>
    </subcellularLocation>
</comment>
<feature type="transmembrane region" description="Helical" evidence="5">
    <location>
        <begin position="21"/>
        <end position="44"/>
    </location>
</feature>
<evidence type="ECO:0000313" key="8">
    <source>
        <dbReference type="RefSeq" id="XP_013910280.1"/>
    </source>
</evidence>
<gene>
    <name evidence="8" type="primary">SLC22A13</name>
</gene>
<protein>
    <submittedName>
        <fullName evidence="8">Solute carrier family 22 member 13</fullName>
    </submittedName>
</protein>
<dbReference type="InterPro" id="IPR036259">
    <property type="entry name" value="MFS_trans_sf"/>
</dbReference>
<dbReference type="InterPro" id="IPR020846">
    <property type="entry name" value="MFS_dom"/>
</dbReference>
<keyword evidence="3 5" id="KW-1133">Transmembrane helix</keyword>
<evidence type="ECO:0000256" key="1">
    <source>
        <dbReference type="ARBA" id="ARBA00004141"/>
    </source>
</evidence>
<dbReference type="RefSeq" id="XP_013910280.1">
    <property type="nucleotide sequence ID" value="XM_014054805.1"/>
</dbReference>
<evidence type="ECO:0000256" key="5">
    <source>
        <dbReference type="SAM" id="Phobius"/>
    </source>
</evidence>
<dbReference type="GO" id="GO:0016020">
    <property type="term" value="C:membrane"/>
    <property type="evidence" value="ECO:0007669"/>
    <property type="project" value="UniProtKB-SubCell"/>
</dbReference>
<dbReference type="KEGG" id="tsr:106539888"/>
<dbReference type="Pfam" id="PF00083">
    <property type="entry name" value="Sugar_tr"/>
    <property type="match status" value="1"/>
</dbReference>
<feature type="transmembrane region" description="Helical" evidence="5">
    <location>
        <begin position="361"/>
        <end position="382"/>
    </location>
</feature>
<dbReference type="CTD" id="9390"/>
<keyword evidence="2 5" id="KW-0812">Transmembrane</keyword>
<feature type="transmembrane region" description="Helical" evidence="5">
    <location>
        <begin position="223"/>
        <end position="244"/>
    </location>
</feature>
<dbReference type="PROSITE" id="PS50850">
    <property type="entry name" value="MFS"/>
    <property type="match status" value="1"/>
</dbReference>
<accession>A0A6I9Y0L1</accession>
<feature type="domain" description="Major facilitator superfamily (MFS) profile" evidence="6">
    <location>
        <begin position="95"/>
        <end position="502"/>
    </location>
</feature>
<dbReference type="Proteomes" id="UP000504617">
    <property type="component" value="Unplaced"/>
</dbReference>
<feature type="transmembrane region" description="Helical" evidence="5">
    <location>
        <begin position="449"/>
        <end position="468"/>
    </location>
</feature>
<feature type="transmembrane region" description="Helical" evidence="5">
    <location>
        <begin position="137"/>
        <end position="157"/>
    </location>
</feature>
<evidence type="ECO:0000256" key="4">
    <source>
        <dbReference type="ARBA" id="ARBA00023136"/>
    </source>
</evidence>
<dbReference type="OrthoDB" id="5296287at2759"/>
<keyword evidence="4 5" id="KW-0472">Membrane</keyword>
<keyword evidence="7" id="KW-1185">Reference proteome</keyword>
<organism evidence="7 8">
    <name type="scientific">Thamnophis sirtalis</name>
    <dbReference type="NCBI Taxonomy" id="35019"/>
    <lineage>
        <taxon>Eukaryota</taxon>
        <taxon>Metazoa</taxon>
        <taxon>Chordata</taxon>
        <taxon>Craniata</taxon>
        <taxon>Vertebrata</taxon>
        <taxon>Euteleostomi</taxon>
        <taxon>Lepidosauria</taxon>
        <taxon>Squamata</taxon>
        <taxon>Bifurcata</taxon>
        <taxon>Unidentata</taxon>
        <taxon>Episquamata</taxon>
        <taxon>Toxicofera</taxon>
        <taxon>Serpentes</taxon>
        <taxon>Colubroidea</taxon>
        <taxon>Colubridae</taxon>
        <taxon>Natricinae</taxon>
        <taxon>Thamnophis</taxon>
    </lineage>
</organism>
<feature type="transmembrane region" description="Helical" evidence="5">
    <location>
        <begin position="331"/>
        <end position="349"/>
    </location>
</feature>
<dbReference type="SUPFAM" id="SSF103473">
    <property type="entry name" value="MFS general substrate transporter"/>
    <property type="match status" value="1"/>
</dbReference>
<feature type="transmembrane region" description="Helical" evidence="5">
    <location>
        <begin position="474"/>
        <end position="497"/>
    </location>
</feature>
<reference evidence="8" key="1">
    <citation type="submission" date="2025-08" db="UniProtKB">
        <authorList>
            <consortium name="RefSeq"/>
        </authorList>
    </citation>
    <scope>IDENTIFICATION</scope>
    <source>
        <tissue evidence="8">Skeletal muscle</tissue>
    </source>
</reference>
<sequence length="549" mass="61230">MAGFGDVLKIIGEFGAFQKCLIFLLCIPSFLTPFHMFGQIFISIEVPHYCNSSWIRAISPNLTFQQELNLTIPKRTDGSFEQCSRFTPVDLDIESIANYGFNSTQGCEEGWVYPTMDVPTLVTEFDLVCDQSYLNDISQSIFMGGLLIGSLIFGSLSDRVGSQISILIALFIMGFFGTIASLAPHFYVYVALRFIVGTALAGISISVTTLSSEWVGPSYRPQALIIIHCANALGQMALACVAYFVSDWRLFQITTSAPAFLIFFYAWVLPRSARWLITKKRMNEAKDVILRAANINQRILSMDVFDQLAPENTERRRSFLDLFKETHLRNVTLIMAWMWFVDSLVYYEVSLHVGDFGLNIYLTQLIFGAVEIPSRILSIFLLQWIGRKKCQSSWLILGGIMCVIICVIPKEFPLIVTVLAVIGKSAMAASFSTTYLFSAELFPTVVRQFGLGLCSMSARVAGILAPLLGMLARYHLAIPMFICGSASLVAGILCCFLPETRNKDLQDVPPEPEGPPSREIAPIYHIDLQTIPEVEEVVVDEATIRKSYV</sequence>
<dbReference type="GO" id="GO:0022857">
    <property type="term" value="F:transmembrane transporter activity"/>
    <property type="evidence" value="ECO:0007669"/>
    <property type="project" value="InterPro"/>
</dbReference>